<dbReference type="InterPro" id="IPR004811">
    <property type="entry name" value="RelA/Spo_fam"/>
</dbReference>
<dbReference type="SUPFAM" id="SSF81301">
    <property type="entry name" value="Nucleotidyltransferase"/>
    <property type="match status" value="1"/>
</dbReference>
<dbReference type="Gene3D" id="1.10.3210.10">
    <property type="entry name" value="Hypothetical protein af1432"/>
    <property type="match status" value="1"/>
</dbReference>
<dbReference type="Pfam" id="PF02824">
    <property type="entry name" value="TGS"/>
    <property type="match status" value="1"/>
</dbReference>
<dbReference type="Pfam" id="PF04607">
    <property type="entry name" value="RelA_SpoT"/>
    <property type="match status" value="1"/>
</dbReference>
<comment type="pathway">
    <text evidence="1">Purine metabolism.</text>
</comment>
<dbReference type="Pfam" id="PF13291">
    <property type="entry name" value="ACT_4"/>
    <property type="match status" value="1"/>
</dbReference>
<evidence type="ECO:0000256" key="3">
    <source>
        <dbReference type="SAM" id="MobiDB-lite"/>
    </source>
</evidence>
<dbReference type="InterPro" id="IPR006674">
    <property type="entry name" value="HD_domain"/>
</dbReference>
<organism evidence="7 8">
    <name type="scientific">Tepidiforma thermophila (strain KCTC 52669 / CGMCC 1.13589 / G233)</name>
    <dbReference type="NCBI Taxonomy" id="2761530"/>
    <lineage>
        <taxon>Bacteria</taxon>
        <taxon>Bacillati</taxon>
        <taxon>Chloroflexota</taxon>
        <taxon>Tepidiformia</taxon>
        <taxon>Tepidiformales</taxon>
        <taxon>Tepidiformaceae</taxon>
        <taxon>Tepidiforma</taxon>
    </lineage>
</organism>
<dbReference type="GO" id="GO:0015969">
    <property type="term" value="P:guanosine tetraphosphate metabolic process"/>
    <property type="evidence" value="ECO:0007669"/>
    <property type="project" value="InterPro"/>
</dbReference>
<dbReference type="GO" id="GO:0016301">
    <property type="term" value="F:kinase activity"/>
    <property type="evidence" value="ECO:0007669"/>
    <property type="project" value="UniProtKB-KW"/>
</dbReference>
<dbReference type="InterPro" id="IPR043519">
    <property type="entry name" value="NT_sf"/>
</dbReference>
<dbReference type="GO" id="GO:0005886">
    <property type="term" value="C:plasma membrane"/>
    <property type="evidence" value="ECO:0007669"/>
    <property type="project" value="TreeGrafter"/>
</dbReference>
<feature type="region of interest" description="Disordered" evidence="3">
    <location>
        <begin position="735"/>
        <end position="754"/>
    </location>
</feature>
<comment type="similarity">
    <text evidence="2">Belongs to the relA/spoT family.</text>
</comment>
<keyword evidence="7" id="KW-0808">Transferase</keyword>
<dbReference type="InterPro" id="IPR012675">
    <property type="entry name" value="Beta-grasp_dom_sf"/>
</dbReference>
<gene>
    <name evidence="7" type="ORF">A9A59_1758</name>
</gene>
<dbReference type="FunFam" id="3.10.20.30:FF:000002">
    <property type="entry name" value="GTP pyrophosphokinase (RelA/SpoT)"/>
    <property type="match status" value="1"/>
</dbReference>
<dbReference type="SMART" id="SM00471">
    <property type="entry name" value="HDc"/>
    <property type="match status" value="1"/>
</dbReference>
<dbReference type="PANTHER" id="PTHR21262">
    <property type="entry name" value="GUANOSINE-3',5'-BIS DIPHOSPHATE 3'-PYROPHOSPHOHYDROLASE"/>
    <property type="match status" value="1"/>
</dbReference>
<dbReference type="SUPFAM" id="SSF109604">
    <property type="entry name" value="HD-domain/PDEase-like"/>
    <property type="match status" value="1"/>
</dbReference>
<dbReference type="SMART" id="SM00954">
    <property type="entry name" value="RelA_SpoT"/>
    <property type="match status" value="1"/>
</dbReference>
<dbReference type="FunFam" id="1.10.3210.10:FF:000001">
    <property type="entry name" value="GTP pyrophosphokinase RelA"/>
    <property type="match status" value="1"/>
</dbReference>
<comment type="caution">
    <text evidence="7">The sequence shown here is derived from an EMBL/GenBank/DDBJ whole genome shotgun (WGS) entry which is preliminary data.</text>
</comment>
<dbReference type="InterPro" id="IPR012676">
    <property type="entry name" value="TGS-like"/>
</dbReference>
<evidence type="ECO:0000259" key="4">
    <source>
        <dbReference type="PROSITE" id="PS51671"/>
    </source>
</evidence>
<dbReference type="PANTHER" id="PTHR21262:SF31">
    <property type="entry name" value="GTP PYROPHOSPHOKINASE"/>
    <property type="match status" value="1"/>
</dbReference>
<dbReference type="CDD" id="cd04876">
    <property type="entry name" value="ACT_RelA-SpoT"/>
    <property type="match status" value="1"/>
</dbReference>
<dbReference type="InterPro" id="IPR045865">
    <property type="entry name" value="ACT-like_dom_sf"/>
</dbReference>
<dbReference type="InterPro" id="IPR004095">
    <property type="entry name" value="TGS"/>
</dbReference>
<accession>A0A2A9HHQ3</accession>
<protein>
    <submittedName>
        <fullName evidence="7">GTP pyrophosphokinase</fullName>
    </submittedName>
</protein>
<dbReference type="Pfam" id="PF19296">
    <property type="entry name" value="RelA_AH_RIS"/>
    <property type="match status" value="1"/>
</dbReference>
<keyword evidence="8" id="KW-1185">Reference proteome</keyword>
<dbReference type="AlphaFoldDB" id="A0A2A9HHQ3"/>
<evidence type="ECO:0000259" key="5">
    <source>
        <dbReference type="PROSITE" id="PS51831"/>
    </source>
</evidence>
<evidence type="ECO:0000313" key="7">
    <source>
        <dbReference type="EMBL" id="PFG74525.1"/>
    </source>
</evidence>
<dbReference type="CDD" id="cd00077">
    <property type="entry name" value="HDc"/>
    <property type="match status" value="1"/>
</dbReference>
<evidence type="ECO:0000256" key="2">
    <source>
        <dbReference type="RuleBase" id="RU003847"/>
    </source>
</evidence>
<evidence type="ECO:0000256" key="1">
    <source>
        <dbReference type="ARBA" id="ARBA00025704"/>
    </source>
</evidence>
<name>A0A2A9HHQ3_TEPT2</name>
<dbReference type="PROSITE" id="PS51671">
    <property type="entry name" value="ACT"/>
    <property type="match status" value="1"/>
</dbReference>
<comment type="function">
    <text evidence="2">In eubacteria ppGpp (guanosine 3'-diphosphate 5'-diphosphate) is a mediator of the stringent response that coordinates a variety of cellular activities in response to changes in nutritional abundance.</text>
</comment>
<dbReference type="InterPro" id="IPR002912">
    <property type="entry name" value="ACT_dom"/>
</dbReference>
<feature type="domain" description="TGS" evidence="6">
    <location>
        <begin position="405"/>
        <end position="466"/>
    </location>
</feature>
<dbReference type="Proteomes" id="UP000223071">
    <property type="component" value="Unassembled WGS sequence"/>
</dbReference>
<dbReference type="CDD" id="cd05399">
    <property type="entry name" value="NT_Rel-Spo_like"/>
    <property type="match status" value="1"/>
</dbReference>
<evidence type="ECO:0000259" key="6">
    <source>
        <dbReference type="PROSITE" id="PS51880"/>
    </source>
</evidence>
<dbReference type="Gene3D" id="3.10.20.30">
    <property type="match status" value="1"/>
</dbReference>
<dbReference type="PROSITE" id="PS51880">
    <property type="entry name" value="TGS"/>
    <property type="match status" value="1"/>
</dbReference>
<sequence>MSVSQGEPAVASVTIDALLERAGKYLPAERLDIIRDAFEFAARHHEGQFRKTGDPYITHPVAVAELVANLELDHLAIAAALLHDVQEDCGVRNEEIAERFGPRVAKLVDALTKLDKLPMNVAELDPMRGTTQAQNLRKMFLAMAEDLSVVLIKLCDRLHNMRTLWAFPPEKQRRIALETQEIFAPLASRLGVWQIKWELEDLAFRYLEPEKYREIAELLASKRVTRERVIAEASAILKEHLEAAGIKAEVTGRAKHIYSIYQKMRRYSAQSKSFDQIYDLLAMRVFVDTVSECYHALGVIHALWRPIPGQFDDYIGNPKDSMYQSLHTTVVGPGGRPLEIQIRTWEMHRVAEYGVAAHWRYKEGGRQAGRDEERIAWLRQLIEWQRDLAGADEFVESVKTDIFHDQVFVYTPKGDVLDLPAGATPLDFAYRIHTDLGHQTVGAKVNGRMVPLNSPLKTGDVVEILRSRTSKGPSRDWLNQNLGYIRTAHSREKIRQWFRKQERAENIERGREMLEKELKRLGWDVSERQEQLLSLFNYTSWEDFLAAIGYGGISTNSIARKVAAVIEREEAEAETPPELPQKQEPAKLGGPGMRVLGVGNLLTTMARCCNPVPGDQIIGYVTRSRGVSVHRADCLNVLNEAERERIVEVEWGTVTRTYPVSVRIEAWDRVGLLRDITTVVTDEKVNMVGVRTIENGDGSVTITTTLETTGIEQLSRLLSRIEIIRGVRSVERVQERRRKPLPDEQTVPLRRTAP</sequence>
<dbReference type="RefSeq" id="WP_098503906.1">
    <property type="nucleotide sequence ID" value="NZ_PDJQ01000001.1"/>
</dbReference>
<dbReference type="CDD" id="cd01668">
    <property type="entry name" value="TGS_RSH"/>
    <property type="match status" value="1"/>
</dbReference>
<dbReference type="Pfam" id="PF13328">
    <property type="entry name" value="HD_4"/>
    <property type="match status" value="1"/>
</dbReference>
<dbReference type="EMBL" id="PDJQ01000001">
    <property type="protein sequence ID" value="PFG74525.1"/>
    <property type="molecule type" value="Genomic_DNA"/>
</dbReference>
<proteinExistence type="inferred from homology"/>
<dbReference type="Gene3D" id="3.30.70.260">
    <property type="match status" value="1"/>
</dbReference>
<dbReference type="InterPro" id="IPR007685">
    <property type="entry name" value="RelA_SpoT"/>
</dbReference>
<dbReference type="PROSITE" id="PS51831">
    <property type="entry name" value="HD"/>
    <property type="match status" value="1"/>
</dbReference>
<dbReference type="InterPro" id="IPR003607">
    <property type="entry name" value="HD/PDEase_dom"/>
</dbReference>
<feature type="domain" description="ACT" evidence="4">
    <location>
        <begin position="661"/>
        <end position="735"/>
    </location>
</feature>
<dbReference type="FunFam" id="3.30.460.10:FF:000001">
    <property type="entry name" value="GTP pyrophosphokinase RelA"/>
    <property type="match status" value="1"/>
</dbReference>
<evidence type="ECO:0000313" key="8">
    <source>
        <dbReference type="Proteomes" id="UP000223071"/>
    </source>
</evidence>
<dbReference type="InterPro" id="IPR033655">
    <property type="entry name" value="TGS_RelA/SpoT"/>
</dbReference>
<dbReference type="InterPro" id="IPR045600">
    <property type="entry name" value="RelA/SpoT_AH_RIS"/>
</dbReference>
<dbReference type="SUPFAM" id="SSF81271">
    <property type="entry name" value="TGS-like"/>
    <property type="match status" value="1"/>
</dbReference>
<keyword evidence="7" id="KW-0418">Kinase</keyword>
<reference evidence="7 8" key="1">
    <citation type="submission" date="2017-09" db="EMBL/GenBank/DDBJ databases">
        <title>Sequencing the genomes of two abundant thermophiles in Great Basin hot springs: Thermocrinis jamiesonii and novel Chloroflexi Thermoflexus hugenholtzii.</title>
        <authorList>
            <person name="Hedlund B."/>
        </authorList>
    </citation>
    <scope>NUCLEOTIDE SEQUENCE [LARGE SCALE GENOMIC DNA]</scope>
    <source>
        <strain evidence="7 8">G233</strain>
    </source>
</reference>
<dbReference type="SUPFAM" id="SSF55021">
    <property type="entry name" value="ACT-like"/>
    <property type="match status" value="1"/>
</dbReference>
<feature type="domain" description="HD" evidence="5">
    <location>
        <begin position="56"/>
        <end position="161"/>
    </location>
</feature>
<dbReference type="Gene3D" id="3.30.460.10">
    <property type="entry name" value="Beta Polymerase, domain 2"/>
    <property type="match status" value="1"/>
</dbReference>
<dbReference type="NCBIfam" id="TIGR00691">
    <property type="entry name" value="spoT_relA"/>
    <property type="match status" value="1"/>
</dbReference>